<gene>
    <name evidence="2" type="ORF">H9966_03875</name>
</gene>
<name>A0A9D2FX15_9BACT</name>
<organism evidence="2 3">
    <name type="scientific">Candidatus Prevotella avicola</name>
    <dbReference type="NCBI Taxonomy" id="2838738"/>
    <lineage>
        <taxon>Bacteria</taxon>
        <taxon>Pseudomonadati</taxon>
        <taxon>Bacteroidota</taxon>
        <taxon>Bacteroidia</taxon>
        <taxon>Bacteroidales</taxon>
        <taxon>Prevotellaceae</taxon>
        <taxon>Prevotella</taxon>
    </lineage>
</organism>
<reference evidence="2" key="1">
    <citation type="journal article" date="2021" name="PeerJ">
        <title>Extensive microbial diversity within the chicken gut microbiome revealed by metagenomics and culture.</title>
        <authorList>
            <person name="Gilroy R."/>
            <person name="Ravi A."/>
            <person name="Getino M."/>
            <person name="Pursley I."/>
            <person name="Horton D.L."/>
            <person name="Alikhan N.F."/>
            <person name="Baker D."/>
            <person name="Gharbi K."/>
            <person name="Hall N."/>
            <person name="Watson M."/>
            <person name="Adriaenssens E.M."/>
            <person name="Foster-Nyarko E."/>
            <person name="Jarju S."/>
            <person name="Secka A."/>
            <person name="Antonio M."/>
            <person name="Oren A."/>
            <person name="Chaudhuri R.R."/>
            <person name="La Ragione R."/>
            <person name="Hildebrand F."/>
            <person name="Pallen M.J."/>
        </authorList>
    </citation>
    <scope>NUCLEOTIDE SEQUENCE</scope>
    <source>
        <strain evidence="2">ChiHecec3B27-8219</strain>
    </source>
</reference>
<protein>
    <submittedName>
        <fullName evidence="2">DUF4494 domain-containing protein</fullName>
    </submittedName>
</protein>
<dbReference type="Proteomes" id="UP000824055">
    <property type="component" value="Unassembled WGS sequence"/>
</dbReference>
<evidence type="ECO:0000313" key="3">
    <source>
        <dbReference type="Proteomes" id="UP000824055"/>
    </source>
</evidence>
<evidence type="ECO:0000313" key="2">
    <source>
        <dbReference type="EMBL" id="HIZ69013.1"/>
    </source>
</evidence>
<reference evidence="2" key="2">
    <citation type="submission" date="2021-04" db="EMBL/GenBank/DDBJ databases">
        <authorList>
            <person name="Gilroy R."/>
        </authorList>
    </citation>
    <scope>NUCLEOTIDE SEQUENCE</scope>
    <source>
        <strain evidence="2">ChiHecec3B27-8219</strain>
    </source>
</reference>
<sequence length="168" mass="19247">MRSRTSNWYECKVKYQKTMEDGAEKVVSEQYVVDALSFTEAESVMLEEMSAYVSGSITITGIVKASYGEVFFSDNDADDRWYKVKLQFITIDEKTEKEKRSNVNYLVQANSLPRCVRYVDEVMGGTMVDYAIASVAETHILDVYEHRVTSGKGQEEKNDRPEYEQVAE</sequence>
<feature type="region of interest" description="Disordered" evidence="1">
    <location>
        <begin position="148"/>
        <end position="168"/>
    </location>
</feature>
<evidence type="ECO:0000256" key="1">
    <source>
        <dbReference type="SAM" id="MobiDB-lite"/>
    </source>
</evidence>
<accession>A0A9D2FX15</accession>
<dbReference type="Pfam" id="PF14902">
    <property type="entry name" value="DUF4494"/>
    <property type="match status" value="1"/>
</dbReference>
<dbReference type="AlphaFoldDB" id="A0A9D2FX15"/>
<proteinExistence type="predicted"/>
<comment type="caution">
    <text evidence="2">The sequence shown here is derived from an EMBL/GenBank/DDBJ whole genome shotgun (WGS) entry which is preliminary data.</text>
</comment>
<dbReference type="EMBL" id="DXBE01000030">
    <property type="protein sequence ID" value="HIZ69013.1"/>
    <property type="molecule type" value="Genomic_DNA"/>
</dbReference>
<dbReference type="InterPro" id="IPR027848">
    <property type="entry name" value="DUF4494"/>
</dbReference>